<dbReference type="Proteomes" id="UP000094271">
    <property type="component" value="Unassembled WGS sequence"/>
</dbReference>
<comment type="similarity">
    <text evidence="1 3">Belongs to the type-B carboxylesterase/lipase family.</text>
</comment>
<dbReference type="AlphaFoldDB" id="A0A1E3UR10"/>
<keyword evidence="2 3" id="KW-0378">Hydrolase</keyword>
<gene>
    <name evidence="6" type="ORF">BEI59_04790</name>
    <name evidence="5" type="ORF">BEI63_23685</name>
</gene>
<dbReference type="EC" id="3.1.1.-" evidence="3"/>
<dbReference type="ESTHER" id="9firm-f7ki88">
    <property type="family name" value="Carb_B_Bacteria"/>
</dbReference>
<accession>A0A1E3UR10</accession>
<protein>
    <recommendedName>
        <fullName evidence="3">Carboxylic ester hydrolase</fullName>
        <ecNumber evidence="3">3.1.1.-</ecNumber>
    </recommendedName>
</protein>
<evidence type="ECO:0000259" key="4">
    <source>
        <dbReference type="Pfam" id="PF00135"/>
    </source>
</evidence>
<evidence type="ECO:0000313" key="6">
    <source>
        <dbReference type="EMBL" id="ODR55224.1"/>
    </source>
</evidence>
<dbReference type="PANTHER" id="PTHR11559">
    <property type="entry name" value="CARBOXYLESTERASE"/>
    <property type="match status" value="1"/>
</dbReference>
<organism evidence="6 7">
    <name type="scientific">Eisenbergiella tayi</name>
    <dbReference type="NCBI Taxonomy" id="1432052"/>
    <lineage>
        <taxon>Bacteria</taxon>
        <taxon>Bacillati</taxon>
        <taxon>Bacillota</taxon>
        <taxon>Clostridia</taxon>
        <taxon>Lachnospirales</taxon>
        <taxon>Lachnospiraceae</taxon>
        <taxon>Eisenbergiella</taxon>
    </lineage>
</organism>
<dbReference type="GO" id="GO:0016787">
    <property type="term" value="F:hydrolase activity"/>
    <property type="evidence" value="ECO:0007669"/>
    <property type="project" value="UniProtKB-KW"/>
</dbReference>
<evidence type="ECO:0000313" key="7">
    <source>
        <dbReference type="Proteomes" id="UP000094271"/>
    </source>
</evidence>
<proteinExistence type="inferred from homology"/>
<dbReference type="Gene3D" id="3.40.50.1820">
    <property type="entry name" value="alpha/beta hydrolase"/>
    <property type="match status" value="1"/>
</dbReference>
<reference evidence="6 7" key="2">
    <citation type="submission" date="2016-08" db="EMBL/GenBank/DDBJ databases">
        <authorList>
            <person name="Seilhamer J.J."/>
        </authorList>
    </citation>
    <scope>NUCLEOTIDE SEQUENCE [LARGE SCALE GENOMIC DNA]</scope>
    <source>
        <strain evidence="6 7">NML150140-1</strain>
    </source>
</reference>
<dbReference type="Proteomes" id="UP000094869">
    <property type="component" value="Unassembled WGS sequence"/>
</dbReference>
<dbReference type="EMBL" id="MEHA01000002">
    <property type="protein sequence ID" value="ODR55224.1"/>
    <property type="molecule type" value="Genomic_DNA"/>
</dbReference>
<evidence type="ECO:0000313" key="8">
    <source>
        <dbReference type="Proteomes" id="UP000094869"/>
    </source>
</evidence>
<dbReference type="Pfam" id="PF00135">
    <property type="entry name" value="COesterase"/>
    <property type="match status" value="1"/>
</dbReference>
<sequence>MYIRKLTRQVILDYGKAEVCTKSGMLRGVISDGTYIFRGVRYAQAQRFHMPAPPTPWEGVKEAITYGNACPEVFTCVPHDQYTVPHYFTVQSEDCQFLNIWTQNIEKGVKRPVMVWFHGGGMMTGSGVEHYAYDGEELSKFGDVVVVTLNHRLNVLGFLDLSAYGEEYRYSGNAGMADLVAALAWIKENIEAFGGDPDKVMIFGQSGGGGKVMSMLQSPRAAGLFHRACLQSGGMRPGNDMTKELSGKLAAYVLEYLKIAPEHVRELESVYYDELACAADYAAGRLYGEEGRPVMFGPVKDNDFYFGNPFENGFIRETKAVPVLCGSVFGEFMNNFASPVGIGSKNSWTEKYKKVLLNEEYGEKTEEIINAFQKAYPDKNIADILFMDVEMRRNAAAFAGLRAGFTDAGVYNFQFNLESPFNGGTVSWHNAEIPYVFHNAEYLEASFIPQITPKLQDIMSRAWVNFAENGNPNGCGVPQWTPFGGGKNRTMIFDRECRMGEDHDLELIRLCPSRTVDFSKLMGSKK</sequence>
<dbReference type="InterPro" id="IPR050309">
    <property type="entry name" value="Type-B_Carboxylest/Lipase"/>
</dbReference>
<evidence type="ECO:0000256" key="1">
    <source>
        <dbReference type="ARBA" id="ARBA00005964"/>
    </source>
</evidence>
<dbReference type="OrthoDB" id="9775851at2"/>
<feature type="domain" description="Carboxylesterase type B" evidence="4">
    <location>
        <begin position="17"/>
        <end position="495"/>
    </location>
</feature>
<dbReference type="SUPFAM" id="SSF53474">
    <property type="entry name" value="alpha/beta-Hydrolases"/>
    <property type="match status" value="1"/>
</dbReference>
<reference evidence="5 8" key="1">
    <citation type="submission" date="2016-08" db="EMBL/GenBank/DDBJ databases">
        <title>Characterization of Isolates of Eisenbergiella tayi Derived from Blood Cultures, Using Whole Genome Sequencing.</title>
        <authorList>
            <person name="Bernier A.-M."/>
            <person name="Burdz T."/>
            <person name="Wiebe D."/>
            <person name="Bernard K."/>
        </authorList>
    </citation>
    <scope>NUCLEOTIDE SEQUENCE [LARGE SCALE GENOMIC DNA]</scope>
    <source>
        <strain evidence="5 8">NML120146</strain>
    </source>
</reference>
<keyword evidence="8" id="KW-1185">Reference proteome</keyword>
<evidence type="ECO:0000256" key="3">
    <source>
        <dbReference type="RuleBase" id="RU361235"/>
    </source>
</evidence>
<comment type="caution">
    <text evidence="6">The sequence shown here is derived from an EMBL/GenBank/DDBJ whole genome shotgun (WGS) entry which is preliminary data.</text>
</comment>
<dbReference type="RefSeq" id="WP_069410640.1">
    <property type="nucleotide sequence ID" value="NZ_JAQCZP010000024.1"/>
</dbReference>
<name>A0A1E3UR10_9FIRM</name>
<dbReference type="PROSITE" id="PS00122">
    <property type="entry name" value="CARBOXYLESTERASE_B_1"/>
    <property type="match status" value="1"/>
</dbReference>
<dbReference type="InterPro" id="IPR019826">
    <property type="entry name" value="Carboxylesterase_B_AS"/>
</dbReference>
<dbReference type="EMBL" id="MEHD01000036">
    <property type="protein sequence ID" value="ODR50100.1"/>
    <property type="molecule type" value="Genomic_DNA"/>
</dbReference>
<evidence type="ECO:0000313" key="5">
    <source>
        <dbReference type="EMBL" id="ODR50100.1"/>
    </source>
</evidence>
<dbReference type="InterPro" id="IPR002018">
    <property type="entry name" value="CarbesteraseB"/>
</dbReference>
<evidence type="ECO:0000256" key="2">
    <source>
        <dbReference type="ARBA" id="ARBA00022801"/>
    </source>
</evidence>
<dbReference type="InterPro" id="IPR029058">
    <property type="entry name" value="AB_hydrolase_fold"/>
</dbReference>